<proteinExistence type="predicted"/>
<feature type="region of interest" description="Disordered" evidence="1">
    <location>
        <begin position="82"/>
        <end position="112"/>
    </location>
</feature>
<dbReference type="AlphaFoldDB" id="A0A6L2NVK6"/>
<organism evidence="2">
    <name type="scientific">Tanacetum cinerariifolium</name>
    <name type="common">Dalmatian daisy</name>
    <name type="synonym">Chrysanthemum cinerariifolium</name>
    <dbReference type="NCBI Taxonomy" id="118510"/>
    <lineage>
        <taxon>Eukaryota</taxon>
        <taxon>Viridiplantae</taxon>
        <taxon>Streptophyta</taxon>
        <taxon>Embryophyta</taxon>
        <taxon>Tracheophyta</taxon>
        <taxon>Spermatophyta</taxon>
        <taxon>Magnoliopsida</taxon>
        <taxon>eudicotyledons</taxon>
        <taxon>Gunneridae</taxon>
        <taxon>Pentapetalae</taxon>
        <taxon>asterids</taxon>
        <taxon>campanulids</taxon>
        <taxon>Asterales</taxon>
        <taxon>Asteraceae</taxon>
        <taxon>Asteroideae</taxon>
        <taxon>Anthemideae</taxon>
        <taxon>Anthemidinae</taxon>
        <taxon>Tanacetum</taxon>
    </lineage>
</organism>
<dbReference type="InterPro" id="IPR040256">
    <property type="entry name" value="At4g02000-like"/>
</dbReference>
<evidence type="ECO:0008006" key="3">
    <source>
        <dbReference type="Google" id="ProtNLM"/>
    </source>
</evidence>
<feature type="compositionally biased region" description="Low complexity" evidence="1">
    <location>
        <begin position="82"/>
        <end position="92"/>
    </location>
</feature>
<sequence length="184" mass="20158">MCVNSWGRISFACAFIEVSSDADLKNEVVMAVSNDNDEGDGYTREVIRVEYEWKPPHCVDCKIFGHNQSQCPKRVMEATPSTSSVAATHATSVENHEEGFVEASSSKYKNTKVPSPSCAKSDMNMSMANTFDVLNTVEEDACGKRVKVTDQVEGSVSQNPIVSECIGNDCSIVDDDMVQEEDII</sequence>
<feature type="compositionally biased region" description="Polar residues" evidence="1">
    <location>
        <begin position="103"/>
        <end position="112"/>
    </location>
</feature>
<accession>A0A6L2NVK6</accession>
<reference evidence="2" key="1">
    <citation type="journal article" date="2019" name="Sci. Rep.">
        <title>Draft genome of Tanacetum cinerariifolium, the natural source of mosquito coil.</title>
        <authorList>
            <person name="Yamashiro T."/>
            <person name="Shiraishi A."/>
            <person name="Satake H."/>
            <person name="Nakayama K."/>
        </authorList>
    </citation>
    <scope>NUCLEOTIDE SEQUENCE</scope>
</reference>
<evidence type="ECO:0000256" key="1">
    <source>
        <dbReference type="SAM" id="MobiDB-lite"/>
    </source>
</evidence>
<name>A0A6L2NVK6_TANCI</name>
<protein>
    <recommendedName>
        <fullName evidence="3">Zinc knuckle CX2CX4HX4C</fullName>
    </recommendedName>
</protein>
<comment type="caution">
    <text evidence="2">The sequence shown here is derived from an EMBL/GenBank/DDBJ whole genome shotgun (WGS) entry which is preliminary data.</text>
</comment>
<gene>
    <name evidence="2" type="ORF">Tci_062208</name>
</gene>
<evidence type="ECO:0000313" key="2">
    <source>
        <dbReference type="EMBL" id="GEU90230.1"/>
    </source>
</evidence>
<dbReference type="PANTHER" id="PTHR31286:SF99">
    <property type="entry name" value="DUF4283 DOMAIN-CONTAINING PROTEIN"/>
    <property type="match status" value="1"/>
</dbReference>
<dbReference type="PANTHER" id="PTHR31286">
    <property type="entry name" value="GLYCINE-RICH CELL WALL STRUCTURAL PROTEIN 1.8-LIKE"/>
    <property type="match status" value="1"/>
</dbReference>
<dbReference type="EMBL" id="BKCJ010010140">
    <property type="protein sequence ID" value="GEU90230.1"/>
    <property type="molecule type" value="Genomic_DNA"/>
</dbReference>